<feature type="transmembrane region" description="Helical" evidence="1">
    <location>
        <begin position="172"/>
        <end position="192"/>
    </location>
</feature>
<dbReference type="Proteomes" id="UP000623467">
    <property type="component" value="Unassembled WGS sequence"/>
</dbReference>
<organism evidence="2 3">
    <name type="scientific">Mycena sanguinolenta</name>
    <dbReference type="NCBI Taxonomy" id="230812"/>
    <lineage>
        <taxon>Eukaryota</taxon>
        <taxon>Fungi</taxon>
        <taxon>Dikarya</taxon>
        <taxon>Basidiomycota</taxon>
        <taxon>Agaricomycotina</taxon>
        <taxon>Agaricomycetes</taxon>
        <taxon>Agaricomycetidae</taxon>
        <taxon>Agaricales</taxon>
        <taxon>Marasmiineae</taxon>
        <taxon>Mycenaceae</taxon>
        <taxon>Mycena</taxon>
    </lineage>
</organism>
<keyword evidence="1" id="KW-0812">Transmembrane</keyword>
<feature type="transmembrane region" description="Helical" evidence="1">
    <location>
        <begin position="129"/>
        <end position="152"/>
    </location>
</feature>
<feature type="transmembrane region" description="Helical" evidence="1">
    <location>
        <begin position="96"/>
        <end position="117"/>
    </location>
</feature>
<sequence length="554" mass="61432">MANTTELPNPFTPLAFLPPALASQFEVSRYLYTATLGAYIWDIGLNLGNDYALLFKRKVRFPTTVYFLSRRIRVVTFAFILTSFIFQVAPVENCDALALGWAICAVLSQTTTAMLFYLRVTSVWHPSKIVYVVFSTLLIAVPSASITAPLGVRSAHIGPTMQCIITSVPGNIEVAVIIPLINDTAIFLAITYRILSNTIATDSLWGRLSVFFGGAGLSALSQALLQSGQHFYLVAVAANLTLLIAVKLRQLSPVYHAVFTVPGLSLINAMACLVFRKIKFGRISSDGTFEIPTIALSNFHTTENPRSDFCRADPATMDLESNTTSPLEHDIDVLLGCSTLAEVAQVEERIRSHPRFVGYALKIYFTELRDEDSQGSQNSVNLSDEEILQHLQGHPDNVLVETLAAGTLGLPTDLGEVYRPEGFPYIRILHPTILILTKLGRWRNTITSTRPKTRLRAQSDEADLAYIIKWLAQHNLTIAFDLYNANNRPRSSLVQDVQLFWDKKSSDGDDVTVDFLKHALAPPDREEILKAQEEEGNIYDVARDMVDTSVPSVY</sequence>
<proteinExistence type="predicted"/>
<feature type="transmembrane region" description="Helical" evidence="1">
    <location>
        <begin position="72"/>
        <end position="90"/>
    </location>
</feature>
<feature type="transmembrane region" description="Helical" evidence="1">
    <location>
        <begin position="204"/>
        <end position="225"/>
    </location>
</feature>
<comment type="caution">
    <text evidence="2">The sequence shown here is derived from an EMBL/GenBank/DDBJ whole genome shotgun (WGS) entry which is preliminary data.</text>
</comment>
<accession>A0A8H6X8K8</accession>
<reference evidence="2" key="1">
    <citation type="submission" date="2020-05" db="EMBL/GenBank/DDBJ databases">
        <title>Mycena genomes resolve the evolution of fungal bioluminescence.</title>
        <authorList>
            <person name="Tsai I.J."/>
        </authorList>
    </citation>
    <scope>NUCLEOTIDE SEQUENCE</scope>
    <source>
        <strain evidence="2">160909Yilan</strain>
    </source>
</reference>
<keyword evidence="1" id="KW-1133">Transmembrane helix</keyword>
<keyword evidence="1" id="KW-0472">Membrane</keyword>
<protein>
    <submittedName>
        <fullName evidence="2">Uncharacterized protein</fullName>
    </submittedName>
</protein>
<evidence type="ECO:0000313" key="2">
    <source>
        <dbReference type="EMBL" id="KAF7335986.1"/>
    </source>
</evidence>
<keyword evidence="3" id="KW-1185">Reference proteome</keyword>
<feature type="transmembrane region" description="Helical" evidence="1">
    <location>
        <begin position="30"/>
        <end position="52"/>
    </location>
</feature>
<gene>
    <name evidence="2" type="ORF">MSAN_02312300</name>
</gene>
<name>A0A8H6X8K8_9AGAR</name>
<evidence type="ECO:0000256" key="1">
    <source>
        <dbReference type="SAM" id="Phobius"/>
    </source>
</evidence>
<dbReference type="EMBL" id="JACAZH010000038">
    <property type="protein sequence ID" value="KAF7335986.1"/>
    <property type="molecule type" value="Genomic_DNA"/>
</dbReference>
<evidence type="ECO:0000313" key="3">
    <source>
        <dbReference type="Proteomes" id="UP000623467"/>
    </source>
</evidence>
<dbReference type="AlphaFoldDB" id="A0A8H6X8K8"/>
<feature type="transmembrane region" description="Helical" evidence="1">
    <location>
        <begin position="231"/>
        <end position="248"/>
    </location>
</feature>
<dbReference type="OrthoDB" id="10066232at2759"/>
<feature type="transmembrane region" description="Helical" evidence="1">
    <location>
        <begin position="255"/>
        <end position="276"/>
    </location>
</feature>